<reference evidence="9" key="1">
    <citation type="submission" date="2021-05" db="EMBL/GenBank/DDBJ databases">
        <title>Novel Bacillus species.</title>
        <authorList>
            <person name="Liu G."/>
        </authorList>
    </citation>
    <scope>NUCLEOTIDE SEQUENCE</scope>
    <source>
        <strain evidence="9 11">FJAT-50051</strain>
    </source>
</reference>
<keyword evidence="4" id="KW-1003">Cell membrane</keyword>
<sequence>MINFIKQTAKTLFPGYFAVVMATGALSIAAFLLGMKLISIALLYVNVVAYIILWFLTLIRLFKYFPSLRADISSHIKGPGFFTLVAGTSVLGSQLIIVEKNYSIAVFLWYLAIFLWILVMYTFFAAVTIRNDKPSLADGINGGWLIAVVGTQSISILGTLLSPHLVAGKEMVLFFTLCMYFLGCMLYINIITLIFYRFTFIELKFSAMTPPYWINMGAVAITTLAGATLILKSQNWSFLVEITPFIKGFTLFFWITGTWWIPLLFILMVWKHLYHREPINYDPQFWGMAFPLAMYTLSTFQLSKALKVPFLTVIPDIMVYIAMGAWVTVFIGLIHHLYRHIKTNHNNTGVGHGA</sequence>
<feature type="transmembrane region" description="Helical" evidence="8">
    <location>
        <begin position="173"/>
        <end position="200"/>
    </location>
</feature>
<evidence type="ECO:0000256" key="1">
    <source>
        <dbReference type="ARBA" id="ARBA00004651"/>
    </source>
</evidence>
<dbReference type="InterPro" id="IPR051629">
    <property type="entry name" value="Sulfite_efflux_TDT"/>
</dbReference>
<dbReference type="InterPro" id="IPR038665">
    <property type="entry name" value="Voltage-dep_anion_channel_sf"/>
</dbReference>
<feature type="transmembrane region" description="Helical" evidence="8">
    <location>
        <begin position="317"/>
        <end position="338"/>
    </location>
</feature>
<gene>
    <name evidence="9" type="ORF">KHB02_00970</name>
    <name evidence="10" type="ORF">KHB02_029010</name>
</gene>
<keyword evidence="11" id="KW-1185">Reference proteome</keyword>
<dbReference type="Proteomes" id="UP000677265">
    <property type="component" value="Unassembled WGS sequence"/>
</dbReference>
<feature type="transmembrane region" description="Helical" evidence="8">
    <location>
        <begin position="212"/>
        <end position="231"/>
    </location>
</feature>
<evidence type="ECO:0000256" key="8">
    <source>
        <dbReference type="SAM" id="Phobius"/>
    </source>
</evidence>
<feature type="transmembrane region" description="Helical" evidence="8">
    <location>
        <begin position="12"/>
        <end position="32"/>
    </location>
</feature>
<feature type="transmembrane region" description="Helical" evidence="8">
    <location>
        <begin position="141"/>
        <end position="161"/>
    </location>
</feature>
<evidence type="ECO:0000256" key="3">
    <source>
        <dbReference type="ARBA" id="ARBA00022448"/>
    </source>
</evidence>
<feature type="transmembrane region" description="Helical" evidence="8">
    <location>
        <begin position="80"/>
        <end position="98"/>
    </location>
</feature>
<dbReference type="PANTHER" id="PTHR31686">
    <property type="match status" value="1"/>
</dbReference>
<evidence type="ECO:0000256" key="6">
    <source>
        <dbReference type="ARBA" id="ARBA00022989"/>
    </source>
</evidence>
<accession>A0A942Y732</accession>
<dbReference type="EMBL" id="JAGYPE010000001">
    <property type="protein sequence ID" value="MBS4179949.1"/>
    <property type="molecule type" value="Genomic_DNA"/>
</dbReference>
<evidence type="ECO:0000256" key="5">
    <source>
        <dbReference type="ARBA" id="ARBA00022692"/>
    </source>
</evidence>
<comment type="similarity">
    <text evidence="2">Belongs to the tellurite-resistance/dicarboxylate transporter (TDT) family.</text>
</comment>
<comment type="caution">
    <text evidence="9">The sequence shown here is derived from an EMBL/GenBank/DDBJ whole genome shotgun (WGS) entry which is preliminary data.</text>
</comment>
<evidence type="ECO:0000256" key="2">
    <source>
        <dbReference type="ARBA" id="ARBA00008566"/>
    </source>
</evidence>
<dbReference type="PANTHER" id="PTHR31686:SF1">
    <property type="entry name" value="SULFITE EFFLUX PUMP SSU1"/>
    <property type="match status" value="1"/>
</dbReference>
<dbReference type="InterPro" id="IPR004695">
    <property type="entry name" value="SLAC1/Mae1/Ssu1/TehA"/>
</dbReference>
<keyword evidence="3" id="KW-0813">Transport</keyword>
<keyword evidence="6 8" id="KW-1133">Transmembrane helix</keyword>
<dbReference type="AlphaFoldDB" id="A0A942Y732"/>
<evidence type="ECO:0000313" key="10">
    <source>
        <dbReference type="EMBL" id="MCH6269576.1"/>
    </source>
</evidence>
<dbReference type="Pfam" id="PF03595">
    <property type="entry name" value="SLAC1"/>
    <property type="match status" value="1"/>
</dbReference>
<feature type="transmembrane region" description="Helical" evidence="8">
    <location>
        <begin position="251"/>
        <end position="273"/>
    </location>
</feature>
<feature type="transmembrane region" description="Helical" evidence="8">
    <location>
        <begin position="104"/>
        <end position="129"/>
    </location>
</feature>
<dbReference type="RefSeq" id="WP_213139986.1">
    <property type="nucleotide sequence ID" value="NZ_JAGYPE020000114.1"/>
</dbReference>
<evidence type="ECO:0000256" key="4">
    <source>
        <dbReference type="ARBA" id="ARBA00022475"/>
    </source>
</evidence>
<dbReference type="CDD" id="cd09319">
    <property type="entry name" value="TDT_like_1"/>
    <property type="match status" value="1"/>
</dbReference>
<dbReference type="Gene3D" id="1.50.10.150">
    <property type="entry name" value="Voltage-dependent anion channel"/>
    <property type="match status" value="1"/>
</dbReference>
<name>A0A942Y732_9BACI</name>
<protein>
    <submittedName>
        <fullName evidence="9">Tellurite resistance/C4-dicarboxylate transporter family protein</fullName>
    </submittedName>
</protein>
<feature type="transmembrane region" description="Helical" evidence="8">
    <location>
        <begin position="285"/>
        <end position="302"/>
    </location>
</feature>
<evidence type="ECO:0000256" key="7">
    <source>
        <dbReference type="ARBA" id="ARBA00023136"/>
    </source>
</evidence>
<keyword evidence="7 8" id="KW-0472">Membrane</keyword>
<dbReference type="EMBL" id="JAGYPE020000114">
    <property type="protein sequence ID" value="MCH6269576.1"/>
    <property type="molecule type" value="Genomic_DNA"/>
</dbReference>
<dbReference type="GO" id="GO:0005886">
    <property type="term" value="C:plasma membrane"/>
    <property type="evidence" value="ECO:0007669"/>
    <property type="project" value="UniProtKB-SubCell"/>
</dbReference>
<feature type="transmembrane region" description="Helical" evidence="8">
    <location>
        <begin position="38"/>
        <end position="59"/>
    </location>
</feature>
<evidence type="ECO:0000313" key="9">
    <source>
        <dbReference type="EMBL" id="MBS4179949.1"/>
    </source>
</evidence>
<keyword evidence="5 8" id="KW-0812">Transmembrane</keyword>
<organism evidence="9">
    <name type="scientific">Neobacillus citreus</name>
    <dbReference type="NCBI Taxonomy" id="2833578"/>
    <lineage>
        <taxon>Bacteria</taxon>
        <taxon>Bacillati</taxon>
        <taxon>Bacillota</taxon>
        <taxon>Bacilli</taxon>
        <taxon>Bacillales</taxon>
        <taxon>Bacillaceae</taxon>
        <taxon>Neobacillus</taxon>
    </lineage>
</organism>
<dbReference type="GO" id="GO:0000319">
    <property type="term" value="F:sulfite transmembrane transporter activity"/>
    <property type="evidence" value="ECO:0007669"/>
    <property type="project" value="TreeGrafter"/>
</dbReference>
<proteinExistence type="inferred from homology"/>
<comment type="subcellular location">
    <subcellularLocation>
        <location evidence="1">Cell membrane</location>
        <topology evidence="1">Multi-pass membrane protein</topology>
    </subcellularLocation>
</comment>
<evidence type="ECO:0000313" key="11">
    <source>
        <dbReference type="Proteomes" id="UP000677265"/>
    </source>
</evidence>